<accession>A0A1G8C8R7</accession>
<evidence type="ECO:0000313" key="3">
    <source>
        <dbReference type="EMBL" id="SDH41886.1"/>
    </source>
</evidence>
<keyword evidence="1" id="KW-0732">Signal</keyword>
<dbReference type="InterPro" id="IPR014004">
    <property type="entry name" value="Transpt-assoc_nodulatn_dom_bac"/>
</dbReference>
<dbReference type="Proteomes" id="UP000198854">
    <property type="component" value="Unassembled WGS sequence"/>
</dbReference>
<feature type="signal peptide" evidence="1">
    <location>
        <begin position="1"/>
        <end position="25"/>
    </location>
</feature>
<dbReference type="STRING" id="861298.SAMN04488136_115110"/>
<proteinExistence type="predicted"/>
<organism evidence="3 4">
    <name type="scientific">Vibrio xiamenensis</name>
    <dbReference type="NCBI Taxonomy" id="861298"/>
    <lineage>
        <taxon>Bacteria</taxon>
        <taxon>Pseudomonadati</taxon>
        <taxon>Pseudomonadota</taxon>
        <taxon>Gammaproteobacteria</taxon>
        <taxon>Vibrionales</taxon>
        <taxon>Vibrionaceae</taxon>
        <taxon>Vibrio</taxon>
    </lineage>
</organism>
<dbReference type="InterPro" id="IPR007055">
    <property type="entry name" value="BON_dom"/>
</dbReference>
<dbReference type="Pfam" id="PF04972">
    <property type="entry name" value="BON"/>
    <property type="match status" value="2"/>
</dbReference>
<dbReference type="SMART" id="SM00749">
    <property type="entry name" value="BON"/>
    <property type="match status" value="2"/>
</dbReference>
<dbReference type="PROSITE" id="PS50914">
    <property type="entry name" value="BON"/>
    <property type="match status" value="2"/>
</dbReference>
<evidence type="ECO:0000256" key="1">
    <source>
        <dbReference type="SAM" id="SignalP"/>
    </source>
</evidence>
<feature type="chain" id="PRO_5011597560" evidence="1">
    <location>
        <begin position="26"/>
        <end position="189"/>
    </location>
</feature>
<gene>
    <name evidence="3" type="ORF">SAMN04488136_115110</name>
</gene>
<dbReference type="PANTHER" id="PTHR34606:SF15">
    <property type="entry name" value="BON DOMAIN-CONTAINING PROTEIN"/>
    <property type="match status" value="1"/>
</dbReference>
<protein>
    <submittedName>
        <fullName evidence="3">Osmotically-inducible protein OsmY, contains BON domain</fullName>
    </submittedName>
</protein>
<reference evidence="4" key="1">
    <citation type="submission" date="2016-10" db="EMBL/GenBank/DDBJ databases">
        <authorList>
            <person name="Varghese N."/>
            <person name="Submissions S."/>
        </authorList>
    </citation>
    <scope>NUCLEOTIDE SEQUENCE [LARGE SCALE GENOMIC DNA]</scope>
    <source>
        <strain evidence="4">CGMCC 1.10228</strain>
    </source>
</reference>
<keyword evidence="4" id="KW-1185">Reference proteome</keyword>
<dbReference type="AlphaFoldDB" id="A0A1G8C8R7"/>
<evidence type="ECO:0000313" key="4">
    <source>
        <dbReference type="Proteomes" id="UP000198854"/>
    </source>
</evidence>
<name>A0A1G8C8R7_9VIBR</name>
<evidence type="ECO:0000259" key="2">
    <source>
        <dbReference type="PROSITE" id="PS50914"/>
    </source>
</evidence>
<dbReference type="Gene3D" id="3.30.1340.30">
    <property type="match status" value="2"/>
</dbReference>
<dbReference type="RefSeq" id="WP_218122005.1">
    <property type="nucleotide sequence ID" value="NZ_FNDD01000015.1"/>
</dbReference>
<feature type="domain" description="BON" evidence="2">
    <location>
        <begin position="39"/>
        <end position="107"/>
    </location>
</feature>
<dbReference type="InterPro" id="IPR051686">
    <property type="entry name" value="Lipoprotein_DolP"/>
</dbReference>
<dbReference type="PANTHER" id="PTHR34606">
    <property type="entry name" value="BON DOMAIN-CONTAINING PROTEIN"/>
    <property type="match status" value="1"/>
</dbReference>
<sequence>MNNKLSTLTRTVILACGVTAFSAMASTQATSNGWTDDAHDAWIDGKAEATLLFNGDLNSFDINTDVKDGVVYLTGDVDSQVEKRLASELVRNIDGVKEVDNTLTVMDKEQQDSSISQNVLDAKIATVVKTSLLLDPEVNGTDINVDVDQGVVTLKGDVTSDEMQQLAVMLAKNTDDVKKVSDELEVVTQ</sequence>
<feature type="domain" description="BON" evidence="2">
    <location>
        <begin position="120"/>
        <end position="188"/>
    </location>
</feature>
<dbReference type="EMBL" id="FNDD01000015">
    <property type="protein sequence ID" value="SDH41886.1"/>
    <property type="molecule type" value="Genomic_DNA"/>
</dbReference>